<dbReference type="InterPro" id="IPR050266">
    <property type="entry name" value="AB_hydrolase_sf"/>
</dbReference>
<keyword evidence="2" id="KW-0378">Hydrolase</keyword>
<dbReference type="GO" id="GO:0016020">
    <property type="term" value="C:membrane"/>
    <property type="evidence" value="ECO:0007669"/>
    <property type="project" value="TreeGrafter"/>
</dbReference>
<dbReference type="Proteomes" id="UP001149140">
    <property type="component" value="Unassembled WGS sequence"/>
</dbReference>
<evidence type="ECO:0000259" key="1">
    <source>
        <dbReference type="SMART" id="SM00824"/>
    </source>
</evidence>
<dbReference type="RefSeq" id="WP_270043636.1">
    <property type="nucleotide sequence ID" value="NZ_JAPDOD010000033.1"/>
</dbReference>
<dbReference type="GO" id="GO:0016787">
    <property type="term" value="F:hydrolase activity"/>
    <property type="evidence" value="ECO:0007669"/>
    <property type="project" value="UniProtKB-KW"/>
</dbReference>
<accession>A0A9X3MZ95</accession>
<dbReference type="SMART" id="SM00824">
    <property type="entry name" value="PKS_TE"/>
    <property type="match status" value="1"/>
</dbReference>
<feature type="domain" description="Thioesterase TesA-like" evidence="1">
    <location>
        <begin position="69"/>
        <end position="235"/>
    </location>
</feature>
<sequence>MNAPEASESSEPFRDAVEVAVTGGMLRVARAGSPPEEAQGVVLALHGMTGTHMVYRTVARELSRNAPELCLLAPDLRGRGASAGLPAPYGMGVHVADLIAVLDDAAVERAVVVGHSMGCNVAARLAAEHPERVAAVVLLDGGLPLLPDNMMSEDDEQEDESHEIFARFESTYATVDAYMGYWRQHPGLERAWDEDVEAFVRRDFKQDRDGVRCRAHLEAVRKDVADIMLDGRTWTAITRVSAPVRVLRAERGFYDDDPVIPLEPLDKFVRDHPHVSVEVVSDVNHFTLVIGGGHGPRRVAATLAAMALGDTAR</sequence>
<reference evidence="2" key="1">
    <citation type="submission" date="2022-10" db="EMBL/GenBank/DDBJ databases">
        <title>The WGS of Solirubrobacter ginsenosidimutans DSM 21036.</title>
        <authorList>
            <person name="Jiang Z."/>
        </authorList>
    </citation>
    <scope>NUCLEOTIDE SEQUENCE</scope>
    <source>
        <strain evidence="2">DSM 21036</strain>
    </source>
</reference>
<dbReference type="EMBL" id="JAPDOD010000033">
    <property type="protein sequence ID" value="MDA0164381.1"/>
    <property type="molecule type" value="Genomic_DNA"/>
</dbReference>
<dbReference type="AlphaFoldDB" id="A0A9X3MZ95"/>
<dbReference type="PANTHER" id="PTHR43798:SF33">
    <property type="entry name" value="HYDROLASE, PUTATIVE (AFU_ORTHOLOGUE AFUA_2G14860)-RELATED"/>
    <property type="match status" value="1"/>
</dbReference>
<dbReference type="Gene3D" id="3.40.50.1820">
    <property type="entry name" value="alpha/beta hydrolase"/>
    <property type="match status" value="1"/>
</dbReference>
<dbReference type="PRINTS" id="PR00111">
    <property type="entry name" value="ABHYDROLASE"/>
</dbReference>
<proteinExistence type="predicted"/>
<dbReference type="SUPFAM" id="SSF53474">
    <property type="entry name" value="alpha/beta-Hydrolases"/>
    <property type="match status" value="1"/>
</dbReference>
<dbReference type="InterPro" id="IPR029058">
    <property type="entry name" value="AB_hydrolase_fold"/>
</dbReference>
<keyword evidence="3" id="KW-1185">Reference proteome</keyword>
<dbReference type="InterPro" id="IPR000073">
    <property type="entry name" value="AB_hydrolase_1"/>
</dbReference>
<dbReference type="PANTHER" id="PTHR43798">
    <property type="entry name" value="MONOACYLGLYCEROL LIPASE"/>
    <property type="match status" value="1"/>
</dbReference>
<comment type="caution">
    <text evidence="2">The sequence shown here is derived from an EMBL/GenBank/DDBJ whole genome shotgun (WGS) entry which is preliminary data.</text>
</comment>
<organism evidence="2 3">
    <name type="scientific">Solirubrobacter ginsenosidimutans</name>
    <dbReference type="NCBI Taxonomy" id="490573"/>
    <lineage>
        <taxon>Bacteria</taxon>
        <taxon>Bacillati</taxon>
        <taxon>Actinomycetota</taxon>
        <taxon>Thermoleophilia</taxon>
        <taxon>Solirubrobacterales</taxon>
        <taxon>Solirubrobacteraceae</taxon>
        <taxon>Solirubrobacter</taxon>
    </lineage>
</organism>
<evidence type="ECO:0000313" key="2">
    <source>
        <dbReference type="EMBL" id="MDA0164381.1"/>
    </source>
</evidence>
<dbReference type="InterPro" id="IPR020802">
    <property type="entry name" value="TesA-like"/>
</dbReference>
<evidence type="ECO:0000313" key="3">
    <source>
        <dbReference type="Proteomes" id="UP001149140"/>
    </source>
</evidence>
<name>A0A9X3MZ95_9ACTN</name>
<protein>
    <submittedName>
        <fullName evidence="2">Alpha/beta hydrolase</fullName>
    </submittedName>
</protein>
<gene>
    <name evidence="2" type="ORF">OM076_29190</name>
</gene>
<dbReference type="Pfam" id="PF00561">
    <property type="entry name" value="Abhydrolase_1"/>
    <property type="match status" value="1"/>
</dbReference>